<proteinExistence type="predicted"/>
<dbReference type="SUPFAM" id="SSF53335">
    <property type="entry name" value="S-adenosyl-L-methionine-dependent methyltransferases"/>
    <property type="match status" value="1"/>
</dbReference>
<evidence type="ECO:0000259" key="1">
    <source>
        <dbReference type="Pfam" id="PF08241"/>
    </source>
</evidence>
<keyword evidence="3" id="KW-1185">Reference proteome</keyword>
<comment type="caution">
    <text evidence="2">The sequence shown here is derived from an EMBL/GenBank/DDBJ whole genome shotgun (WGS) entry which is preliminary data.</text>
</comment>
<evidence type="ECO:0000313" key="2">
    <source>
        <dbReference type="EMBL" id="GGM86458.1"/>
    </source>
</evidence>
<reference evidence="3" key="1">
    <citation type="journal article" date="2019" name="Int. J. Syst. Evol. Microbiol.">
        <title>The Global Catalogue of Microorganisms (GCM) 10K type strain sequencing project: providing services to taxonomists for standard genome sequencing and annotation.</title>
        <authorList>
            <consortium name="The Broad Institute Genomics Platform"/>
            <consortium name="The Broad Institute Genome Sequencing Center for Infectious Disease"/>
            <person name="Wu L."/>
            <person name="Ma J."/>
        </authorList>
    </citation>
    <scope>NUCLEOTIDE SEQUENCE [LARGE SCALE GENOMIC DNA]</scope>
    <source>
        <strain evidence="3">CGMCC 4.7319</strain>
    </source>
</reference>
<gene>
    <name evidence="2" type="ORF">GCM10011609_23690</name>
</gene>
<dbReference type="InterPro" id="IPR013216">
    <property type="entry name" value="Methyltransf_11"/>
</dbReference>
<protein>
    <recommendedName>
        <fullName evidence="1">Methyltransferase type 11 domain-containing protein</fullName>
    </recommendedName>
</protein>
<dbReference type="Gene3D" id="3.40.50.150">
    <property type="entry name" value="Vaccinia Virus protein VP39"/>
    <property type="match status" value="1"/>
</dbReference>
<dbReference type="EMBL" id="BMNC01000003">
    <property type="protein sequence ID" value="GGM86458.1"/>
    <property type="molecule type" value="Genomic_DNA"/>
</dbReference>
<name>A0ABQ2HPT1_9PSEU</name>
<dbReference type="Proteomes" id="UP000597656">
    <property type="component" value="Unassembled WGS sequence"/>
</dbReference>
<accession>A0ABQ2HPT1</accession>
<dbReference type="RefSeq" id="WP_229693292.1">
    <property type="nucleotide sequence ID" value="NZ_BMNC01000003.1"/>
</dbReference>
<evidence type="ECO:0000313" key="3">
    <source>
        <dbReference type="Proteomes" id="UP000597656"/>
    </source>
</evidence>
<sequence>MLGSGLPGFARVKDRYNGWAVCRLAGPLPCPDAEFDVVFASLVPHHLQDWGPVLAEAPRTGGRLIASVNHPTAKYCIERLQGCRPDYFETRAQAAEWPVGTRSSR</sequence>
<organism evidence="2 3">
    <name type="scientific">Lentzea pudingi</name>
    <dbReference type="NCBI Taxonomy" id="1789439"/>
    <lineage>
        <taxon>Bacteria</taxon>
        <taxon>Bacillati</taxon>
        <taxon>Actinomycetota</taxon>
        <taxon>Actinomycetes</taxon>
        <taxon>Pseudonocardiales</taxon>
        <taxon>Pseudonocardiaceae</taxon>
        <taxon>Lentzea</taxon>
    </lineage>
</organism>
<dbReference type="Pfam" id="PF08241">
    <property type="entry name" value="Methyltransf_11"/>
    <property type="match status" value="1"/>
</dbReference>
<dbReference type="InterPro" id="IPR029063">
    <property type="entry name" value="SAM-dependent_MTases_sf"/>
</dbReference>
<feature type="domain" description="Methyltransferase type 11" evidence="1">
    <location>
        <begin position="21"/>
        <end position="59"/>
    </location>
</feature>